<dbReference type="InterPro" id="IPR036259">
    <property type="entry name" value="MFS_trans_sf"/>
</dbReference>
<proteinExistence type="predicted"/>
<protein>
    <submittedName>
        <fullName evidence="6">MFS transporter</fullName>
    </submittedName>
</protein>
<feature type="transmembrane region" description="Helical" evidence="4">
    <location>
        <begin position="378"/>
        <end position="397"/>
    </location>
</feature>
<dbReference type="EMBL" id="JBBYXI010000002">
    <property type="protein sequence ID" value="MEN3930863.1"/>
    <property type="molecule type" value="Genomic_DNA"/>
</dbReference>
<feature type="transmembrane region" description="Helical" evidence="4">
    <location>
        <begin position="87"/>
        <end position="104"/>
    </location>
</feature>
<dbReference type="PROSITE" id="PS50850">
    <property type="entry name" value="MFS"/>
    <property type="match status" value="1"/>
</dbReference>
<evidence type="ECO:0000256" key="1">
    <source>
        <dbReference type="ARBA" id="ARBA00022692"/>
    </source>
</evidence>
<feature type="transmembrane region" description="Helical" evidence="4">
    <location>
        <begin position="222"/>
        <end position="248"/>
    </location>
</feature>
<accession>A0ABV0BJU8</accession>
<dbReference type="PANTHER" id="PTHR42910:SF1">
    <property type="entry name" value="MAJOR FACILITATOR SUPERFAMILY (MFS) PROFILE DOMAIN-CONTAINING PROTEIN"/>
    <property type="match status" value="1"/>
</dbReference>
<feature type="domain" description="Major facilitator superfamily (MFS) profile" evidence="5">
    <location>
        <begin position="18"/>
        <end position="400"/>
    </location>
</feature>
<dbReference type="PANTHER" id="PTHR42910">
    <property type="entry name" value="TRANSPORTER SCO4007-RELATED"/>
    <property type="match status" value="1"/>
</dbReference>
<keyword evidence="3 4" id="KW-0472">Membrane</keyword>
<feature type="transmembrane region" description="Helical" evidence="4">
    <location>
        <begin position="144"/>
        <end position="162"/>
    </location>
</feature>
<name>A0ABV0BJU8_9HYPH</name>
<keyword evidence="7" id="KW-1185">Reference proteome</keyword>
<feature type="transmembrane region" description="Helical" evidence="4">
    <location>
        <begin position="290"/>
        <end position="307"/>
    </location>
</feature>
<dbReference type="SUPFAM" id="SSF103473">
    <property type="entry name" value="MFS general substrate transporter"/>
    <property type="match status" value="1"/>
</dbReference>
<dbReference type="CDD" id="cd17324">
    <property type="entry name" value="MFS_NepI_like"/>
    <property type="match status" value="1"/>
</dbReference>
<evidence type="ECO:0000256" key="2">
    <source>
        <dbReference type="ARBA" id="ARBA00022989"/>
    </source>
</evidence>
<feature type="transmembrane region" description="Helical" evidence="4">
    <location>
        <begin position="20"/>
        <end position="39"/>
    </location>
</feature>
<comment type="caution">
    <text evidence="6">The sequence shown here is derived from an EMBL/GenBank/DDBJ whole genome shotgun (WGS) entry which is preliminary data.</text>
</comment>
<dbReference type="RefSeq" id="WP_346336887.1">
    <property type="nucleotide sequence ID" value="NZ_JBBYXI010000002.1"/>
</dbReference>
<feature type="transmembrane region" description="Helical" evidence="4">
    <location>
        <begin position="110"/>
        <end position="137"/>
    </location>
</feature>
<evidence type="ECO:0000313" key="6">
    <source>
        <dbReference type="EMBL" id="MEN3930863.1"/>
    </source>
</evidence>
<feature type="transmembrane region" description="Helical" evidence="4">
    <location>
        <begin position="59"/>
        <end position="78"/>
    </location>
</feature>
<dbReference type="InterPro" id="IPR011701">
    <property type="entry name" value="MFS"/>
</dbReference>
<keyword evidence="2 4" id="KW-1133">Transmembrane helix</keyword>
<reference evidence="6 7" key="1">
    <citation type="submission" date="2024-04" db="EMBL/GenBank/DDBJ databases">
        <title>A novel species isolated from cricket.</title>
        <authorList>
            <person name="Wang H.-C."/>
        </authorList>
    </citation>
    <scope>NUCLEOTIDE SEQUENCE [LARGE SCALE GENOMIC DNA]</scope>
    <source>
        <strain evidence="6 7">WL0021</strain>
    </source>
</reference>
<gene>
    <name evidence="6" type="ORF">WJT86_07290</name>
</gene>
<evidence type="ECO:0000259" key="5">
    <source>
        <dbReference type="PROSITE" id="PS50850"/>
    </source>
</evidence>
<feature type="transmembrane region" description="Helical" evidence="4">
    <location>
        <begin position="352"/>
        <end position="372"/>
    </location>
</feature>
<keyword evidence="1 4" id="KW-0812">Transmembrane</keyword>
<feature type="transmembrane region" description="Helical" evidence="4">
    <location>
        <begin position="174"/>
        <end position="194"/>
    </location>
</feature>
<organism evidence="6 7">
    <name type="scientific">Hohaiivirga grylli</name>
    <dbReference type="NCBI Taxonomy" id="3133970"/>
    <lineage>
        <taxon>Bacteria</taxon>
        <taxon>Pseudomonadati</taxon>
        <taxon>Pseudomonadota</taxon>
        <taxon>Alphaproteobacteria</taxon>
        <taxon>Hyphomicrobiales</taxon>
        <taxon>Methylobacteriaceae</taxon>
        <taxon>Hohaiivirga</taxon>
    </lineage>
</organism>
<dbReference type="Pfam" id="PF07690">
    <property type="entry name" value="MFS_1"/>
    <property type="match status" value="1"/>
</dbReference>
<dbReference type="InterPro" id="IPR020846">
    <property type="entry name" value="MFS_dom"/>
</dbReference>
<sequence length="407" mass="43325">MKRQTEPTAQPHSRNQLTLFMTCIFAITAGLNVANVYYAQPLLETMAVDFNIPLNDAGLIVTLTQVGYGLGLVLLVPLGELIDRRRLILGQNTLLIIALFAVAAAPTKTLLFICLAAMGLLSVTVQILVAFAATLALPAQRGKAVGMVTSGVVIGILAARIVSGILADIGGWRAVYATSAILTAVMVGILLRILPHDQISERPESYIKTLISIPVLFLRNQILLVHGMLALFAFAAFSTFWTALALPLSSDPFGYSHTQIGLFGLIGMAGALAATGAGQLADRGLGQQTISISLTLLLLSWSMIYALPYAFPVFLIGIIVLDLAVQAVHVTNQSIIFRLFPEARNRLVSGYMLFYSVGSALGGITSTITYSYAGWGSVAVLGAIFSAAALSVWKISLAHKSNAREIH</sequence>
<feature type="transmembrane region" description="Helical" evidence="4">
    <location>
        <begin position="313"/>
        <end position="331"/>
    </location>
</feature>
<feature type="transmembrane region" description="Helical" evidence="4">
    <location>
        <begin position="260"/>
        <end position="278"/>
    </location>
</feature>
<dbReference type="Gene3D" id="1.20.1250.20">
    <property type="entry name" value="MFS general substrate transporter like domains"/>
    <property type="match status" value="1"/>
</dbReference>
<evidence type="ECO:0000256" key="3">
    <source>
        <dbReference type="ARBA" id="ARBA00023136"/>
    </source>
</evidence>
<dbReference type="Proteomes" id="UP001418637">
    <property type="component" value="Unassembled WGS sequence"/>
</dbReference>
<evidence type="ECO:0000313" key="7">
    <source>
        <dbReference type="Proteomes" id="UP001418637"/>
    </source>
</evidence>
<evidence type="ECO:0000256" key="4">
    <source>
        <dbReference type="SAM" id="Phobius"/>
    </source>
</evidence>